<feature type="non-terminal residue" evidence="2">
    <location>
        <position position="1"/>
    </location>
</feature>
<dbReference type="Gene3D" id="2.70.98.70">
    <property type="match status" value="1"/>
</dbReference>
<evidence type="ECO:0000256" key="1">
    <source>
        <dbReference type="SAM" id="MobiDB-lite"/>
    </source>
</evidence>
<gene>
    <name evidence="2" type="ORF">LCGC14_2444270</name>
</gene>
<protein>
    <submittedName>
        <fullName evidence="2">Uncharacterized protein</fullName>
    </submittedName>
</protein>
<dbReference type="EMBL" id="LAZR01037687">
    <property type="protein sequence ID" value="KKL21557.1"/>
    <property type="molecule type" value="Genomic_DNA"/>
</dbReference>
<reference evidence="2" key="1">
    <citation type="journal article" date="2015" name="Nature">
        <title>Complex archaea that bridge the gap between prokaryotes and eukaryotes.</title>
        <authorList>
            <person name="Spang A."/>
            <person name="Saw J.H."/>
            <person name="Jorgensen S.L."/>
            <person name="Zaremba-Niedzwiedzka K."/>
            <person name="Martijn J."/>
            <person name="Lind A.E."/>
            <person name="van Eijk R."/>
            <person name="Schleper C."/>
            <person name="Guy L."/>
            <person name="Ettema T.J."/>
        </authorList>
    </citation>
    <scope>NUCLEOTIDE SEQUENCE</scope>
</reference>
<feature type="non-terminal residue" evidence="2">
    <location>
        <position position="519"/>
    </location>
</feature>
<comment type="caution">
    <text evidence="2">The sequence shown here is derived from an EMBL/GenBank/DDBJ whole genome shotgun (WGS) entry which is preliminary data.</text>
</comment>
<proteinExistence type="predicted"/>
<feature type="region of interest" description="Disordered" evidence="1">
    <location>
        <begin position="364"/>
        <end position="397"/>
    </location>
</feature>
<dbReference type="AlphaFoldDB" id="A0A0F9C5H2"/>
<name>A0A0F9C5H2_9ZZZZ</name>
<accession>A0A0F9C5H2</accession>
<sequence>IEDASAKRIVDETFTKVWWNPEGELRYGSLIHMVRYLEGGGWFGGMTHYGSNSKFFPHILAWQTATGQDYFARLGYFRALPYLIAHSSVPKKKGEPNCTLPLFRYYSINAPGTGSDSIGVKRMLAAATGYLGKIDPAGASLAQWLLEQDPIEGARNLPDDSKLVFGLLMGDPRVKARSPGELELPLTLVVRGQGIVHMRSAWGDPDATLVGFADNRFKAFAGEAAGCFGLWKNGAALFPYRGQISGAYEYDPSATPDNCIVGLYNKDGYWGARTLYPTFTVPKAGVSFRKEVGVHRGPLRIDSVPGEYDYMVRYMETGIYRRYRTRTLVYLRARRKGEQEYVVLRDLTDRFYATLFQSATEPQIGPNWDRRAKETPRLASTPGKRAAPVPGQTEMDNSTCITITNDKAYERFPGPRKAHGRAFLKVVFPDDPSAALPIPLQAEVLAPDDLGTIEAVFRLSDEQGRPVPAAARGGRGNGLGTVKSPFQRVHQVMRRLPTTVGVFVEALRNNSFKRARCHG</sequence>
<organism evidence="2">
    <name type="scientific">marine sediment metagenome</name>
    <dbReference type="NCBI Taxonomy" id="412755"/>
    <lineage>
        <taxon>unclassified sequences</taxon>
        <taxon>metagenomes</taxon>
        <taxon>ecological metagenomes</taxon>
    </lineage>
</organism>
<evidence type="ECO:0000313" key="2">
    <source>
        <dbReference type="EMBL" id="KKL21557.1"/>
    </source>
</evidence>